<evidence type="ECO:0000256" key="2">
    <source>
        <dbReference type="ARBA" id="ARBA00023015"/>
    </source>
</evidence>
<dbReference type="InterPro" id="IPR036390">
    <property type="entry name" value="WH_DNA-bd_sf"/>
</dbReference>
<dbReference type="PROSITE" id="PS50931">
    <property type="entry name" value="HTH_LYSR"/>
    <property type="match status" value="1"/>
</dbReference>
<dbReference type="EMBL" id="JAAXLA010000013">
    <property type="protein sequence ID" value="NMH97555.1"/>
    <property type="molecule type" value="Genomic_DNA"/>
</dbReference>
<dbReference type="SUPFAM" id="SSF53850">
    <property type="entry name" value="Periplasmic binding protein-like II"/>
    <property type="match status" value="1"/>
</dbReference>
<dbReference type="InterPro" id="IPR000847">
    <property type="entry name" value="LysR_HTH_N"/>
</dbReference>
<dbReference type="Gene3D" id="3.40.190.10">
    <property type="entry name" value="Periplasmic binding protein-like II"/>
    <property type="match status" value="2"/>
</dbReference>
<evidence type="ECO:0000313" key="7">
    <source>
        <dbReference type="Proteomes" id="UP000820669"/>
    </source>
</evidence>
<dbReference type="SUPFAM" id="SSF46785">
    <property type="entry name" value="Winged helix' DNA-binding domain"/>
    <property type="match status" value="1"/>
</dbReference>
<dbReference type="InterPro" id="IPR036388">
    <property type="entry name" value="WH-like_DNA-bd_sf"/>
</dbReference>
<evidence type="ECO:0000313" key="6">
    <source>
        <dbReference type="EMBL" id="NMH97555.1"/>
    </source>
</evidence>
<evidence type="ECO:0000259" key="5">
    <source>
        <dbReference type="PROSITE" id="PS50931"/>
    </source>
</evidence>
<evidence type="ECO:0000256" key="4">
    <source>
        <dbReference type="ARBA" id="ARBA00023163"/>
    </source>
</evidence>
<protein>
    <submittedName>
        <fullName evidence="6">LysR family transcriptional regulator</fullName>
    </submittedName>
</protein>
<name>A0ABX1S7M3_9PSEU</name>
<keyword evidence="2" id="KW-0805">Transcription regulation</keyword>
<sequence length="320" mass="35163">MSGHVELRHLRAFVAVAEELHFSRAAKRLNVVQQSLSAQIRQLEDELGVRLFRRTTRSVELSDAGRVLLPHARSILGAVATACEQTRRASSGEAGRLAISYTPTVAAETLPRLVGELHARHPDVALQMCEMWQAESVDAVNSGRFDVGLARCPVVVGDVECMVLREEALGVVLGARHPLAARVRVPLAHLALTTLTIWPRELSPGFYDQVVGFFRAHGFVGRIQEFEYLSSGVFHSDPAAREEIARTRAFSIAFETQFDPMPDGFVWRAVDPAPLIPVHLFWRRSAGPVTRNFLALALEVAGREGWVANATPRSAVGGPR</sequence>
<feature type="domain" description="HTH lysR-type" evidence="5">
    <location>
        <begin position="5"/>
        <end position="62"/>
    </location>
</feature>
<dbReference type="Pfam" id="PF00126">
    <property type="entry name" value="HTH_1"/>
    <property type="match status" value="1"/>
</dbReference>
<proteinExistence type="inferred from homology"/>
<keyword evidence="3" id="KW-0238">DNA-binding</keyword>
<evidence type="ECO:0000256" key="3">
    <source>
        <dbReference type="ARBA" id="ARBA00023125"/>
    </source>
</evidence>
<keyword evidence="7" id="KW-1185">Reference proteome</keyword>
<dbReference type="RefSeq" id="WP_169381005.1">
    <property type="nucleotide sequence ID" value="NZ_JAAXLA010000013.1"/>
</dbReference>
<dbReference type="InterPro" id="IPR005119">
    <property type="entry name" value="LysR_subst-bd"/>
</dbReference>
<dbReference type="PANTHER" id="PTHR30346">
    <property type="entry name" value="TRANSCRIPTIONAL DUAL REGULATOR HCAR-RELATED"/>
    <property type="match status" value="1"/>
</dbReference>
<comment type="caution">
    <text evidence="6">The sequence shown here is derived from an EMBL/GenBank/DDBJ whole genome shotgun (WGS) entry which is preliminary data.</text>
</comment>
<reference evidence="6 7" key="1">
    <citation type="submission" date="2020-04" db="EMBL/GenBank/DDBJ databases">
        <authorList>
            <person name="Klaysubun C."/>
            <person name="Duangmal K."/>
            <person name="Lipun K."/>
        </authorList>
    </citation>
    <scope>NUCLEOTIDE SEQUENCE [LARGE SCALE GENOMIC DNA]</scope>
    <source>
        <strain evidence="6 7">K10HN5</strain>
    </source>
</reference>
<comment type="similarity">
    <text evidence="1">Belongs to the LysR transcriptional regulatory family.</text>
</comment>
<evidence type="ECO:0000256" key="1">
    <source>
        <dbReference type="ARBA" id="ARBA00009437"/>
    </source>
</evidence>
<dbReference type="Pfam" id="PF03466">
    <property type="entry name" value="LysR_substrate"/>
    <property type="match status" value="1"/>
</dbReference>
<keyword evidence="4" id="KW-0804">Transcription</keyword>
<gene>
    <name evidence="6" type="ORF">HF526_09550</name>
</gene>
<dbReference type="Proteomes" id="UP000820669">
    <property type="component" value="Unassembled WGS sequence"/>
</dbReference>
<dbReference type="PANTHER" id="PTHR30346:SF0">
    <property type="entry name" value="HCA OPERON TRANSCRIPTIONAL ACTIVATOR HCAR"/>
    <property type="match status" value="1"/>
</dbReference>
<dbReference type="Gene3D" id="1.10.10.10">
    <property type="entry name" value="Winged helix-like DNA-binding domain superfamily/Winged helix DNA-binding domain"/>
    <property type="match status" value="1"/>
</dbReference>
<dbReference type="CDD" id="cd08414">
    <property type="entry name" value="PBP2_LTTR_aromatics_like"/>
    <property type="match status" value="1"/>
</dbReference>
<accession>A0ABX1S7M3</accession>
<organism evidence="6 7">
    <name type="scientific">Pseudonocardia acidicola</name>
    <dbReference type="NCBI Taxonomy" id="2724939"/>
    <lineage>
        <taxon>Bacteria</taxon>
        <taxon>Bacillati</taxon>
        <taxon>Actinomycetota</taxon>
        <taxon>Actinomycetes</taxon>
        <taxon>Pseudonocardiales</taxon>
        <taxon>Pseudonocardiaceae</taxon>
        <taxon>Pseudonocardia</taxon>
    </lineage>
</organism>
<dbReference type="PRINTS" id="PR00039">
    <property type="entry name" value="HTHLYSR"/>
</dbReference>